<protein>
    <submittedName>
        <fullName evidence="2">Glycosyl transferase family 2</fullName>
    </submittedName>
</protein>
<dbReference type="eggNOG" id="COG0463">
    <property type="taxonomic scope" value="Bacteria"/>
</dbReference>
<organism evidence="2 3">
    <name type="scientific">Cyclobacterium marinum (strain ATCC 25205 / DSM 745 / LMG 13164 / NCIMB 1802)</name>
    <name type="common">Flectobacillus marinus</name>
    <dbReference type="NCBI Taxonomy" id="880070"/>
    <lineage>
        <taxon>Bacteria</taxon>
        <taxon>Pseudomonadati</taxon>
        <taxon>Bacteroidota</taxon>
        <taxon>Cytophagia</taxon>
        <taxon>Cytophagales</taxon>
        <taxon>Cyclobacteriaceae</taxon>
        <taxon>Cyclobacterium</taxon>
    </lineage>
</organism>
<dbReference type="STRING" id="880070.Cycma_3709"/>
<dbReference type="SUPFAM" id="SSF53448">
    <property type="entry name" value="Nucleotide-diphospho-sugar transferases"/>
    <property type="match status" value="1"/>
</dbReference>
<dbReference type="GO" id="GO:0016758">
    <property type="term" value="F:hexosyltransferase activity"/>
    <property type="evidence" value="ECO:0007669"/>
    <property type="project" value="UniProtKB-ARBA"/>
</dbReference>
<keyword evidence="3" id="KW-1185">Reference proteome</keyword>
<dbReference type="RefSeq" id="WP_014021707.1">
    <property type="nucleotide sequence ID" value="NC_015914.1"/>
</dbReference>
<dbReference type="InterPro" id="IPR001173">
    <property type="entry name" value="Glyco_trans_2-like"/>
</dbReference>
<dbReference type="AlphaFoldDB" id="G0J2T4"/>
<proteinExistence type="predicted"/>
<dbReference type="EMBL" id="CP002955">
    <property type="protein sequence ID" value="AEL27421.1"/>
    <property type="molecule type" value="Genomic_DNA"/>
</dbReference>
<name>G0J2T4_CYCMS</name>
<dbReference type="OrthoDB" id="597270at2"/>
<dbReference type="Proteomes" id="UP000001635">
    <property type="component" value="Chromosome"/>
</dbReference>
<dbReference type="PANTHER" id="PTHR22916:SF3">
    <property type="entry name" value="UDP-GLCNAC:BETAGAL BETA-1,3-N-ACETYLGLUCOSAMINYLTRANSFERASE-LIKE PROTEIN 1"/>
    <property type="match status" value="1"/>
</dbReference>
<dbReference type="PANTHER" id="PTHR22916">
    <property type="entry name" value="GLYCOSYLTRANSFERASE"/>
    <property type="match status" value="1"/>
</dbReference>
<dbReference type="Gene3D" id="3.90.550.10">
    <property type="entry name" value="Spore Coat Polysaccharide Biosynthesis Protein SpsA, Chain A"/>
    <property type="match status" value="1"/>
</dbReference>
<sequence>MLVSIVMPTFNRSELVYDSIQSVICQSYSNWELIIVDDGSSTEEVNKIKKFSFKKENIFFYKRPDKLVKGANSCRNYGLSKSKGELIKWMDSDDLLTEDALQKQVSIFMVKKDVKICLGYGAFYYPDDNNKLEYWSRNNTSENIFSDHLVNKIRWPIGGILWNKSHFETDPFLPKLSNSQEWLMHSLQLTKTKFDEIYNLKDIVYLIRRGHNRISSEKSSKYYYNQFKARYVLFIEAKNLSYNDSFQLLKQLIIYLFYTILFFIKK</sequence>
<keyword evidence="2" id="KW-0808">Transferase</keyword>
<dbReference type="KEGG" id="cmr:Cycma_3709"/>
<dbReference type="CDD" id="cd00761">
    <property type="entry name" value="Glyco_tranf_GTA_type"/>
    <property type="match status" value="1"/>
</dbReference>
<dbReference type="HOGENOM" id="CLU_025996_0_3_10"/>
<reference evidence="3" key="1">
    <citation type="submission" date="2011-07" db="EMBL/GenBank/DDBJ databases">
        <title>The complete genome of Cyclobacterium marinum DSM 745.</title>
        <authorList>
            <person name="Lucas S."/>
            <person name="Han J."/>
            <person name="Lapidus A."/>
            <person name="Bruce D."/>
            <person name="Goodwin L."/>
            <person name="Pitluck S."/>
            <person name="Peters L."/>
            <person name="Kyrpides N."/>
            <person name="Mavromatis K."/>
            <person name="Ivanova N."/>
            <person name="Ovchinnikova G."/>
            <person name="Chertkov O."/>
            <person name="Detter J.C."/>
            <person name="Tapia R."/>
            <person name="Han C."/>
            <person name="Land M."/>
            <person name="Hauser L."/>
            <person name="Markowitz V."/>
            <person name="Cheng J.-F."/>
            <person name="Hugenholtz P."/>
            <person name="Woyke T."/>
            <person name="Wu D."/>
            <person name="Tindall B."/>
            <person name="Schuetze A."/>
            <person name="Brambilla E."/>
            <person name="Klenk H.-P."/>
            <person name="Eisen J.A."/>
        </authorList>
    </citation>
    <scope>NUCLEOTIDE SEQUENCE [LARGE SCALE GENOMIC DNA]</scope>
    <source>
        <strain evidence="3">ATCC 25205 / DSM 745 / LMG 13164 / NCIMB 1802</strain>
    </source>
</reference>
<evidence type="ECO:0000313" key="3">
    <source>
        <dbReference type="Proteomes" id="UP000001635"/>
    </source>
</evidence>
<dbReference type="Pfam" id="PF00535">
    <property type="entry name" value="Glycos_transf_2"/>
    <property type="match status" value="1"/>
</dbReference>
<gene>
    <name evidence="2" type="ordered locus">Cycma_3709</name>
</gene>
<feature type="domain" description="Glycosyltransferase 2-like" evidence="1">
    <location>
        <begin position="4"/>
        <end position="155"/>
    </location>
</feature>
<dbReference type="InterPro" id="IPR029044">
    <property type="entry name" value="Nucleotide-diphossugar_trans"/>
</dbReference>
<evidence type="ECO:0000313" key="2">
    <source>
        <dbReference type="EMBL" id="AEL27421.1"/>
    </source>
</evidence>
<accession>G0J2T4</accession>
<evidence type="ECO:0000259" key="1">
    <source>
        <dbReference type="Pfam" id="PF00535"/>
    </source>
</evidence>